<evidence type="ECO:0000313" key="6">
    <source>
        <dbReference type="Proteomes" id="UP000184038"/>
    </source>
</evidence>
<evidence type="ECO:0000313" key="5">
    <source>
        <dbReference type="EMBL" id="SHM68920.1"/>
    </source>
</evidence>
<keyword evidence="1" id="KW-0805">Transcription regulation</keyword>
<dbReference type="PROSITE" id="PS00041">
    <property type="entry name" value="HTH_ARAC_FAMILY_1"/>
    <property type="match status" value="1"/>
</dbReference>
<dbReference type="RefSeq" id="WP_073289037.1">
    <property type="nucleotide sequence ID" value="NZ_FRCP01000014.1"/>
</dbReference>
<dbReference type="InterPro" id="IPR018062">
    <property type="entry name" value="HTH_AraC-typ_CS"/>
</dbReference>
<evidence type="ECO:0000256" key="2">
    <source>
        <dbReference type="ARBA" id="ARBA00023125"/>
    </source>
</evidence>
<keyword evidence="3" id="KW-0804">Transcription</keyword>
<evidence type="ECO:0000256" key="3">
    <source>
        <dbReference type="ARBA" id="ARBA00023163"/>
    </source>
</evidence>
<dbReference type="InterPro" id="IPR054015">
    <property type="entry name" value="ExsA-like_N"/>
</dbReference>
<dbReference type="STRING" id="1120996.SAMN02746066_02956"/>
<dbReference type="AlphaFoldDB" id="A0A1M7KTT8"/>
<dbReference type="Gene3D" id="2.60.120.10">
    <property type="entry name" value="Jelly Rolls"/>
    <property type="match status" value="1"/>
</dbReference>
<dbReference type="PANTHER" id="PTHR43280:SF28">
    <property type="entry name" value="HTH-TYPE TRANSCRIPTIONAL ACTIVATOR RHAS"/>
    <property type="match status" value="1"/>
</dbReference>
<organism evidence="5 6">
    <name type="scientific">Anaerosporobacter mobilis DSM 15930</name>
    <dbReference type="NCBI Taxonomy" id="1120996"/>
    <lineage>
        <taxon>Bacteria</taxon>
        <taxon>Bacillati</taxon>
        <taxon>Bacillota</taxon>
        <taxon>Clostridia</taxon>
        <taxon>Lachnospirales</taxon>
        <taxon>Lachnospiraceae</taxon>
        <taxon>Anaerosporobacter</taxon>
    </lineage>
</organism>
<dbReference type="PROSITE" id="PS01124">
    <property type="entry name" value="HTH_ARAC_FAMILY_2"/>
    <property type="match status" value="1"/>
</dbReference>
<evidence type="ECO:0000256" key="1">
    <source>
        <dbReference type="ARBA" id="ARBA00023015"/>
    </source>
</evidence>
<proteinExistence type="predicted"/>
<gene>
    <name evidence="5" type="ORF">SAMN02746066_02956</name>
</gene>
<keyword evidence="6" id="KW-1185">Reference proteome</keyword>
<dbReference type="SUPFAM" id="SSF51215">
    <property type="entry name" value="Regulatory protein AraC"/>
    <property type="match status" value="1"/>
</dbReference>
<dbReference type="GO" id="GO:0043565">
    <property type="term" value="F:sequence-specific DNA binding"/>
    <property type="evidence" value="ECO:0007669"/>
    <property type="project" value="InterPro"/>
</dbReference>
<dbReference type="EMBL" id="FRCP01000014">
    <property type="protein sequence ID" value="SHM68920.1"/>
    <property type="molecule type" value="Genomic_DNA"/>
</dbReference>
<dbReference type="OrthoDB" id="2112176at2"/>
<feature type="domain" description="HTH araC/xylS-type" evidence="4">
    <location>
        <begin position="172"/>
        <end position="270"/>
    </location>
</feature>
<dbReference type="GO" id="GO:0003700">
    <property type="term" value="F:DNA-binding transcription factor activity"/>
    <property type="evidence" value="ECO:0007669"/>
    <property type="project" value="InterPro"/>
</dbReference>
<dbReference type="PANTHER" id="PTHR43280">
    <property type="entry name" value="ARAC-FAMILY TRANSCRIPTIONAL REGULATOR"/>
    <property type="match status" value="1"/>
</dbReference>
<dbReference type="Pfam" id="PF22200">
    <property type="entry name" value="ExsA_N"/>
    <property type="match status" value="1"/>
</dbReference>
<accession>A0A1M7KTT8</accession>
<dbReference type="InterPro" id="IPR018060">
    <property type="entry name" value="HTH_AraC"/>
</dbReference>
<sequence>MVTSIPNFYIDKIVREPYFQMQSNHFHSEYELYFLLTGTRKFFINHSFYTLHPHDLVMISKGELHRTSFITDSSHERIVMNFNDQWIASISKTFKKEVLDQCLSTHKRSILQADQSSFIKLLEKMLKEYNSPDEYSSKLIQNYFEELLIYLSRTASSNEETNDTTPNDADIVEAARYICTNYASDLSLAEVADYVNLSPTYFSKKFKSSTGFGFKEYLIHIRIREAAHQLIETRDSITTIGIRCGFTDSNYFGDLFRKVMKLSPREYRKDAQKTSARISN</sequence>
<evidence type="ECO:0000259" key="4">
    <source>
        <dbReference type="PROSITE" id="PS01124"/>
    </source>
</evidence>
<dbReference type="InterPro" id="IPR014710">
    <property type="entry name" value="RmlC-like_jellyroll"/>
</dbReference>
<keyword evidence="2 5" id="KW-0238">DNA-binding</keyword>
<dbReference type="SMART" id="SM00342">
    <property type="entry name" value="HTH_ARAC"/>
    <property type="match status" value="1"/>
</dbReference>
<dbReference type="InterPro" id="IPR037923">
    <property type="entry name" value="HTH-like"/>
</dbReference>
<reference evidence="5 6" key="1">
    <citation type="submission" date="2016-11" db="EMBL/GenBank/DDBJ databases">
        <authorList>
            <person name="Jaros S."/>
            <person name="Januszkiewicz K."/>
            <person name="Wedrychowicz H."/>
        </authorList>
    </citation>
    <scope>NUCLEOTIDE SEQUENCE [LARGE SCALE GENOMIC DNA]</scope>
    <source>
        <strain evidence="5 6">DSM 15930</strain>
    </source>
</reference>
<dbReference type="Pfam" id="PF12833">
    <property type="entry name" value="HTH_18"/>
    <property type="match status" value="1"/>
</dbReference>
<dbReference type="Gene3D" id="1.10.10.60">
    <property type="entry name" value="Homeodomain-like"/>
    <property type="match status" value="2"/>
</dbReference>
<dbReference type="Proteomes" id="UP000184038">
    <property type="component" value="Unassembled WGS sequence"/>
</dbReference>
<dbReference type="SUPFAM" id="SSF46689">
    <property type="entry name" value="Homeodomain-like"/>
    <property type="match status" value="2"/>
</dbReference>
<name>A0A1M7KTT8_9FIRM</name>
<dbReference type="InterPro" id="IPR009057">
    <property type="entry name" value="Homeodomain-like_sf"/>
</dbReference>
<protein>
    <submittedName>
        <fullName evidence="5">AraC-type DNA-binding protein</fullName>
    </submittedName>
</protein>